<sequence length="54" mass="5965">TSALFSSEMTPQKRFNGKSSTGSQYSNGYNTGAFIQYLFLIAIFLLFVGLLNYG</sequence>
<accession>A0AAV4TCQ5</accession>
<feature type="compositionally biased region" description="Polar residues" evidence="1">
    <location>
        <begin position="1"/>
        <end position="10"/>
    </location>
</feature>
<evidence type="ECO:0000313" key="3">
    <source>
        <dbReference type="EMBL" id="GIY44353.1"/>
    </source>
</evidence>
<evidence type="ECO:0000256" key="2">
    <source>
        <dbReference type="SAM" id="Phobius"/>
    </source>
</evidence>
<feature type="region of interest" description="Disordered" evidence="1">
    <location>
        <begin position="1"/>
        <end position="24"/>
    </location>
</feature>
<keyword evidence="2" id="KW-0472">Membrane</keyword>
<evidence type="ECO:0000313" key="4">
    <source>
        <dbReference type="Proteomes" id="UP001054945"/>
    </source>
</evidence>
<keyword evidence="2" id="KW-0812">Transmembrane</keyword>
<dbReference type="AlphaFoldDB" id="A0AAV4TCQ5"/>
<evidence type="ECO:0000256" key="1">
    <source>
        <dbReference type="SAM" id="MobiDB-lite"/>
    </source>
</evidence>
<proteinExistence type="predicted"/>
<dbReference type="Proteomes" id="UP001054945">
    <property type="component" value="Unassembled WGS sequence"/>
</dbReference>
<organism evidence="3 4">
    <name type="scientific">Caerostris extrusa</name>
    <name type="common">Bark spider</name>
    <name type="synonym">Caerostris bankana</name>
    <dbReference type="NCBI Taxonomy" id="172846"/>
    <lineage>
        <taxon>Eukaryota</taxon>
        <taxon>Metazoa</taxon>
        <taxon>Ecdysozoa</taxon>
        <taxon>Arthropoda</taxon>
        <taxon>Chelicerata</taxon>
        <taxon>Arachnida</taxon>
        <taxon>Araneae</taxon>
        <taxon>Araneomorphae</taxon>
        <taxon>Entelegynae</taxon>
        <taxon>Araneoidea</taxon>
        <taxon>Araneidae</taxon>
        <taxon>Caerostris</taxon>
    </lineage>
</organism>
<feature type="non-terminal residue" evidence="3">
    <location>
        <position position="1"/>
    </location>
</feature>
<protein>
    <submittedName>
        <fullName evidence="3">Uncharacterized protein</fullName>
    </submittedName>
</protein>
<dbReference type="EMBL" id="BPLR01011131">
    <property type="protein sequence ID" value="GIY44353.1"/>
    <property type="molecule type" value="Genomic_DNA"/>
</dbReference>
<feature type="transmembrane region" description="Helical" evidence="2">
    <location>
        <begin position="34"/>
        <end position="53"/>
    </location>
</feature>
<keyword evidence="4" id="KW-1185">Reference proteome</keyword>
<keyword evidence="2" id="KW-1133">Transmembrane helix</keyword>
<comment type="caution">
    <text evidence="3">The sequence shown here is derived from an EMBL/GenBank/DDBJ whole genome shotgun (WGS) entry which is preliminary data.</text>
</comment>
<gene>
    <name evidence="3" type="ORF">CEXT_330731</name>
</gene>
<name>A0AAV4TCQ5_CAEEX</name>
<reference evidence="3 4" key="1">
    <citation type="submission" date="2021-06" db="EMBL/GenBank/DDBJ databases">
        <title>Caerostris extrusa draft genome.</title>
        <authorList>
            <person name="Kono N."/>
            <person name="Arakawa K."/>
        </authorList>
    </citation>
    <scope>NUCLEOTIDE SEQUENCE [LARGE SCALE GENOMIC DNA]</scope>
</reference>